<dbReference type="GO" id="GO:0006260">
    <property type="term" value="P:DNA replication"/>
    <property type="evidence" value="ECO:0007669"/>
    <property type="project" value="InterPro"/>
</dbReference>
<protein>
    <recommendedName>
        <fullName evidence="3">DNA polymerase III subunit psi</fullName>
    </recommendedName>
</protein>
<dbReference type="Gene3D" id="3.40.50.10220">
    <property type="entry name" value="DNA polymerase III, psi subunit"/>
    <property type="match status" value="1"/>
</dbReference>
<name>A0A3L8PUS1_9GAMM</name>
<organism evidence="1 2">
    <name type="scientific">Parashewanella curva</name>
    <dbReference type="NCBI Taxonomy" id="2338552"/>
    <lineage>
        <taxon>Bacteria</taxon>
        <taxon>Pseudomonadati</taxon>
        <taxon>Pseudomonadota</taxon>
        <taxon>Gammaproteobacteria</taxon>
        <taxon>Alteromonadales</taxon>
        <taxon>Shewanellaceae</taxon>
        <taxon>Parashewanella</taxon>
    </lineage>
</organism>
<dbReference type="OrthoDB" id="6267421at2"/>
<dbReference type="RefSeq" id="WP_121839524.1">
    <property type="nucleotide sequence ID" value="NZ_ML014791.1"/>
</dbReference>
<comment type="caution">
    <text evidence="1">The sequence shown here is derived from an EMBL/GenBank/DDBJ whole genome shotgun (WGS) entry which is preliminary data.</text>
</comment>
<sequence length="115" mass="13051">MDKSAFLDAMNIQQWQSAANAQSQAAYLILHDDDDTPPSPEFVAQILALLELSDIEFAFSEQAIKGAQVIWDMRQRKTRPHTALIESAPMSQLLQQSQAKRELWQQICDHLNKKG</sequence>
<evidence type="ECO:0000313" key="2">
    <source>
        <dbReference type="Proteomes" id="UP000281474"/>
    </source>
</evidence>
<dbReference type="GO" id="GO:0008408">
    <property type="term" value="F:3'-5' exonuclease activity"/>
    <property type="evidence" value="ECO:0007669"/>
    <property type="project" value="InterPro"/>
</dbReference>
<dbReference type="AlphaFoldDB" id="A0A3L8PUS1"/>
<accession>A0A3L8PUS1</accession>
<keyword evidence="2" id="KW-1185">Reference proteome</keyword>
<dbReference type="Pfam" id="PF03603">
    <property type="entry name" value="DNA_III_psi"/>
    <property type="match status" value="1"/>
</dbReference>
<gene>
    <name evidence="1" type="ORF">D5018_13495</name>
</gene>
<dbReference type="GO" id="GO:0003887">
    <property type="term" value="F:DNA-directed DNA polymerase activity"/>
    <property type="evidence" value="ECO:0007669"/>
    <property type="project" value="InterPro"/>
</dbReference>
<dbReference type="InterPro" id="IPR004615">
    <property type="entry name" value="DNA_pol_III_psi"/>
</dbReference>
<evidence type="ECO:0008006" key="3">
    <source>
        <dbReference type="Google" id="ProtNLM"/>
    </source>
</evidence>
<proteinExistence type="predicted"/>
<dbReference type="Proteomes" id="UP000281474">
    <property type="component" value="Unassembled WGS sequence"/>
</dbReference>
<reference evidence="1 2" key="1">
    <citation type="submission" date="2018-09" db="EMBL/GenBank/DDBJ databases">
        <title>Phylogeny of the Shewanellaceae, and recommendation for two new genera, Pseudoshewanella and Parashewanella.</title>
        <authorList>
            <person name="Wang G."/>
        </authorList>
    </citation>
    <scope>NUCLEOTIDE SEQUENCE [LARGE SCALE GENOMIC DNA]</scope>
    <source>
        <strain evidence="1 2">C51</strain>
    </source>
</reference>
<dbReference type="SUPFAM" id="SSF102220">
    <property type="entry name" value="DNA polymerase III psi subunit"/>
    <property type="match status" value="1"/>
</dbReference>
<dbReference type="InterPro" id="IPR036654">
    <property type="entry name" value="DNA_pol_III_psi_sf"/>
</dbReference>
<evidence type="ECO:0000313" key="1">
    <source>
        <dbReference type="EMBL" id="RLV59151.1"/>
    </source>
</evidence>
<dbReference type="EMBL" id="QZEI01000042">
    <property type="protein sequence ID" value="RLV59151.1"/>
    <property type="molecule type" value="Genomic_DNA"/>
</dbReference>